<evidence type="ECO:0000256" key="1">
    <source>
        <dbReference type="SAM" id="MobiDB-lite"/>
    </source>
</evidence>
<accession>Q988B2</accession>
<dbReference type="Proteomes" id="UP000000552">
    <property type="component" value="Chromosome"/>
</dbReference>
<dbReference type="AlphaFoldDB" id="Q988B2"/>
<feature type="compositionally biased region" description="Basic residues" evidence="1">
    <location>
        <begin position="77"/>
        <end position="87"/>
    </location>
</feature>
<keyword evidence="2" id="KW-0812">Transmembrane</keyword>
<feature type="transmembrane region" description="Helical" evidence="2">
    <location>
        <begin position="217"/>
        <end position="237"/>
    </location>
</feature>
<organism evidence="3 4">
    <name type="scientific">Mesorhizobium japonicum (strain LMG 29417 / CECT 9101 / MAFF 303099)</name>
    <name type="common">Mesorhizobium loti (strain MAFF 303099)</name>
    <dbReference type="NCBI Taxonomy" id="266835"/>
    <lineage>
        <taxon>Bacteria</taxon>
        <taxon>Pseudomonadati</taxon>
        <taxon>Pseudomonadota</taxon>
        <taxon>Alphaproteobacteria</taxon>
        <taxon>Hyphomicrobiales</taxon>
        <taxon>Phyllobacteriaceae</taxon>
        <taxon>Mesorhizobium</taxon>
    </lineage>
</organism>
<keyword evidence="2" id="KW-1133">Transmembrane helix</keyword>
<feature type="region of interest" description="Disordered" evidence="1">
    <location>
        <begin position="1"/>
        <end position="117"/>
    </location>
</feature>
<reference evidence="3 4" key="1">
    <citation type="journal article" date="2000" name="DNA Res.">
        <title>Complete genome structure of the nitrogen-fixing symbiotic bacterium Mesorhizobium loti.</title>
        <authorList>
            <person name="Kaneko T."/>
            <person name="Nakamura Y."/>
            <person name="Sato S."/>
            <person name="Asamizu E."/>
            <person name="Kato T."/>
            <person name="Sasamoto S."/>
            <person name="Watanabe A."/>
            <person name="Idesawa K."/>
            <person name="Ishikawa A."/>
            <person name="Kawashima K."/>
            <person name="Kimura T."/>
            <person name="Kishida Y."/>
            <person name="Kiyokawa C."/>
            <person name="Kohara M."/>
            <person name="Matsumoto M."/>
            <person name="Matsuno A."/>
            <person name="Mochizuki Y."/>
            <person name="Nakayama S."/>
            <person name="Nakazaki N."/>
            <person name="Shimpo S."/>
            <person name="Sugimoto M."/>
            <person name="Takeuchi C."/>
            <person name="Yamada M."/>
            <person name="Tabata S."/>
        </authorList>
    </citation>
    <scope>NUCLEOTIDE SEQUENCE [LARGE SCALE GENOMIC DNA]</scope>
    <source>
        <strain evidence="4">LMG 29417 / CECT 9101 / MAFF 303099</strain>
    </source>
</reference>
<dbReference type="EMBL" id="BA000012">
    <property type="protein sequence ID" value="BAB53038.1"/>
    <property type="molecule type" value="Genomic_DNA"/>
</dbReference>
<evidence type="ECO:0000313" key="4">
    <source>
        <dbReference type="Proteomes" id="UP000000552"/>
    </source>
</evidence>
<sequence>MASTSPFRPRSGRSDDALHHPQHKADDPPPDRAGDRRGHGLRACLGGVRGVRQRRLRTGRDRGKARASRPVAERGRPGKAPRQRRQSGSRGQSRISHRRQRGDHPRRAADPAERDCRRQWGQRAVGWQCTGAQRSRRRFHRAAGQPFGIAGRHPQRHPRHRDVAAGAVHPRGHLAHHRCRAGGGTDRRSRAFRRDPVLRAAANTDGTRRGQTMTGKFAGLAIAAVIAALALVNVALFDTPVDITPVASGKGHDGGLVSVAGSLQFPEAGDFSETFQRPLFTPTRRKFVPPPVAPPPVEVAAAPVEQAPAPPPSEAPPAVAPSLLGISIHGGAAKALLRVAGSEAAVWYGSGDTVDGWRVSAVDKDQAVLERDGKLARIPLYPPWKNVPAPANAPPPLPSEPQL</sequence>
<evidence type="ECO:0000313" key="3">
    <source>
        <dbReference type="EMBL" id="BAB53038.1"/>
    </source>
</evidence>
<gene>
    <name evidence="3" type="ordered locus">mlr6817</name>
</gene>
<feature type="compositionally biased region" description="Basic and acidic residues" evidence="1">
    <location>
        <begin position="12"/>
        <end position="38"/>
    </location>
</feature>
<dbReference type="KEGG" id="mlo:mlr6817"/>
<name>Q988B2_RHILO</name>
<dbReference type="eggNOG" id="ENOG50333QC">
    <property type="taxonomic scope" value="Bacteria"/>
</dbReference>
<dbReference type="HOGENOM" id="CLU_683100_0_0_5"/>
<protein>
    <submittedName>
        <fullName evidence="3">Mlr6817 protein</fullName>
    </submittedName>
</protein>
<keyword evidence="2" id="KW-0472">Membrane</keyword>
<evidence type="ECO:0000256" key="2">
    <source>
        <dbReference type="SAM" id="Phobius"/>
    </source>
</evidence>
<proteinExistence type="predicted"/>
<feature type="compositionally biased region" description="Basic and acidic residues" evidence="1">
    <location>
        <begin position="102"/>
        <end position="117"/>
    </location>
</feature>